<evidence type="ECO:0000256" key="1">
    <source>
        <dbReference type="SAM" id="Phobius"/>
    </source>
</evidence>
<sequence>MGYTDRPGYDQPGYGGAPTAVSQVVEYHDRVRWGPILGGLVTSLSLQLVLSALGAAVGLSTLSGGAQAGDVGIGVGIWTVLSVLIALFLGGYATARACGPMSRASALINGAILWSTVLVASAWLLASGVSGAFGVLASAAGDAAGGALGQGANLPSGVPSPNISPGQVTQAAGNVARGNWWFALGSLLSLLAAIAGATAGTRKARNGASS</sequence>
<keyword evidence="1" id="KW-1133">Transmembrane helix</keyword>
<feature type="transmembrane region" description="Helical" evidence="1">
    <location>
        <begin position="71"/>
        <end position="94"/>
    </location>
</feature>
<gene>
    <name evidence="2" type="ORF">AVDCRST_MAG81-4164</name>
</gene>
<dbReference type="AlphaFoldDB" id="A0A6J4VSE7"/>
<feature type="transmembrane region" description="Helical" evidence="1">
    <location>
        <begin position="106"/>
        <end position="126"/>
    </location>
</feature>
<organism evidence="2">
    <name type="scientific">uncultured Synechococcales cyanobacterium</name>
    <dbReference type="NCBI Taxonomy" id="1936017"/>
    <lineage>
        <taxon>Bacteria</taxon>
        <taxon>Bacillati</taxon>
        <taxon>Cyanobacteriota</taxon>
        <taxon>Cyanophyceae</taxon>
        <taxon>Synechococcales</taxon>
        <taxon>environmental samples</taxon>
    </lineage>
</organism>
<keyword evidence="1" id="KW-0812">Transmembrane</keyword>
<proteinExistence type="predicted"/>
<evidence type="ECO:0000313" key="2">
    <source>
        <dbReference type="EMBL" id="CAA9587383.1"/>
    </source>
</evidence>
<keyword evidence="1" id="KW-0472">Membrane</keyword>
<reference evidence="2" key="1">
    <citation type="submission" date="2020-02" db="EMBL/GenBank/DDBJ databases">
        <authorList>
            <person name="Meier V. D."/>
        </authorList>
    </citation>
    <scope>NUCLEOTIDE SEQUENCE</scope>
    <source>
        <strain evidence="2">AVDCRST_MAG81</strain>
    </source>
</reference>
<dbReference type="EMBL" id="CADCWO010000213">
    <property type="protein sequence ID" value="CAA9587383.1"/>
    <property type="molecule type" value="Genomic_DNA"/>
</dbReference>
<feature type="transmembrane region" description="Helical" evidence="1">
    <location>
        <begin position="36"/>
        <end position="59"/>
    </location>
</feature>
<accession>A0A6J4VSE7</accession>
<feature type="transmembrane region" description="Helical" evidence="1">
    <location>
        <begin position="180"/>
        <end position="200"/>
    </location>
</feature>
<name>A0A6J4VSE7_9CYAN</name>
<evidence type="ECO:0008006" key="3">
    <source>
        <dbReference type="Google" id="ProtNLM"/>
    </source>
</evidence>
<protein>
    <recommendedName>
        <fullName evidence="3">PhnA-like protein</fullName>
    </recommendedName>
</protein>